<evidence type="ECO:0000256" key="10">
    <source>
        <dbReference type="ARBA" id="ARBA00023004"/>
    </source>
</evidence>
<feature type="compositionally biased region" description="Polar residues" evidence="14">
    <location>
        <begin position="64"/>
        <end position="79"/>
    </location>
</feature>
<evidence type="ECO:0000256" key="12">
    <source>
        <dbReference type="ARBA" id="ARBA00023235"/>
    </source>
</evidence>
<feature type="region of interest" description="Disordered" evidence="14">
    <location>
        <begin position="64"/>
        <end position="86"/>
    </location>
</feature>
<dbReference type="EMBL" id="CM035406">
    <property type="protein sequence ID" value="KAH7447638.1"/>
    <property type="molecule type" value="Genomic_DNA"/>
</dbReference>
<comment type="caution">
    <text evidence="16">The sequence shown here is derived from an EMBL/GenBank/DDBJ whole genome shotgun (WGS) entry which is preliminary data.</text>
</comment>
<dbReference type="InterPro" id="IPR014013">
    <property type="entry name" value="Helic_SF1/SF2_ATP-bd_DinG/Rad3"/>
</dbReference>
<feature type="compositionally biased region" description="Basic and acidic residues" evidence="14">
    <location>
        <begin position="257"/>
        <end position="268"/>
    </location>
</feature>
<dbReference type="GO" id="GO:0005524">
    <property type="term" value="F:ATP binding"/>
    <property type="evidence" value="ECO:0007669"/>
    <property type="project" value="UniProtKB-KW"/>
</dbReference>
<dbReference type="GO" id="GO:0006139">
    <property type="term" value="P:nucleobase-containing compound metabolic process"/>
    <property type="evidence" value="ECO:0007669"/>
    <property type="project" value="InterPro"/>
</dbReference>
<evidence type="ECO:0000256" key="1">
    <source>
        <dbReference type="ARBA" id="ARBA00001966"/>
    </source>
</evidence>
<dbReference type="SMART" id="SM00488">
    <property type="entry name" value="DEXDc2"/>
    <property type="match status" value="1"/>
</dbReference>
<keyword evidence="13" id="KW-0539">Nucleus</keyword>
<dbReference type="GO" id="GO:0051536">
    <property type="term" value="F:iron-sulfur cluster binding"/>
    <property type="evidence" value="ECO:0007669"/>
    <property type="project" value="UniProtKB-KW"/>
</dbReference>
<dbReference type="Pfam" id="PF06733">
    <property type="entry name" value="DEAD_2"/>
    <property type="match status" value="1"/>
</dbReference>
<keyword evidence="7" id="KW-0378">Hydrolase</keyword>
<dbReference type="PANTHER" id="PTHR11472:SF41">
    <property type="entry name" value="ATP-DEPENDENT DNA HELICASE DDX11-RELATED"/>
    <property type="match status" value="1"/>
</dbReference>
<dbReference type="NCBIfam" id="TIGR00604">
    <property type="entry name" value="rad3"/>
    <property type="match status" value="1"/>
</dbReference>
<evidence type="ECO:0000256" key="9">
    <source>
        <dbReference type="ARBA" id="ARBA00022840"/>
    </source>
</evidence>
<dbReference type="InterPro" id="IPR010614">
    <property type="entry name" value="RAD3-like_helicase_DEAD"/>
</dbReference>
<comment type="similarity">
    <text evidence="3">Belongs to the DEAD box helicase family. DEAH subfamily. DDX11/CHL1 sub-subfamily.</text>
</comment>
<accession>A0A8T2VKM5</accession>
<keyword evidence="17" id="KW-1185">Reference proteome</keyword>
<evidence type="ECO:0000313" key="17">
    <source>
        <dbReference type="Proteomes" id="UP000825935"/>
    </source>
</evidence>
<feature type="region of interest" description="Disordered" evidence="14">
    <location>
        <begin position="94"/>
        <end position="113"/>
    </location>
</feature>
<feature type="domain" description="Helicase ATP-binding" evidence="15">
    <location>
        <begin position="6"/>
        <end position="409"/>
    </location>
</feature>
<evidence type="ECO:0000256" key="14">
    <source>
        <dbReference type="SAM" id="MobiDB-lite"/>
    </source>
</evidence>
<feature type="region of interest" description="Disordered" evidence="14">
    <location>
        <begin position="148"/>
        <end position="182"/>
    </location>
</feature>
<keyword evidence="4" id="KW-0934">Plastid</keyword>
<keyword evidence="5" id="KW-0479">Metal-binding</keyword>
<name>A0A8T2VKM5_CERRI</name>
<protein>
    <recommendedName>
        <fullName evidence="15">Helicase ATP-binding domain-containing protein</fullName>
    </recommendedName>
</protein>
<dbReference type="FunFam" id="3.40.50.300:FF:001250">
    <property type="entry name" value="Putative ATP-dependent RNA helicase DDX11"/>
    <property type="match status" value="1"/>
</dbReference>
<dbReference type="GO" id="GO:0046872">
    <property type="term" value="F:metal ion binding"/>
    <property type="evidence" value="ECO:0007669"/>
    <property type="project" value="UniProtKB-KW"/>
</dbReference>
<comment type="cofactor">
    <cofactor evidence="1">
        <name>[4Fe-4S] cluster</name>
        <dbReference type="ChEBI" id="CHEBI:49883"/>
    </cofactor>
</comment>
<dbReference type="SUPFAM" id="SSF52540">
    <property type="entry name" value="P-loop containing nucleoside triphosphate hydrolases"/>
    <property type="match status" value="1"/>
</dbReference>
<evidence type="ECO:0000256" key="11">
    <source>
        <dbReference type="ARBA" id="ARBA00023014"/>
    </source>
</evidence>
<feature type="compositionally biased region" description="Basic and acidic residues" evidence="14">
    <location>
        <begin position="157"/>
        <end position="166"/>
    </location>
</feature>
<feature type="compositionally biased region" description="Acidic residues" evidence="14">
    <location>
        <begin position="167"/>
        <end position="182"/>
    </location>
</feature>
<dbReference type="InterPro" id="IPR045028">
    <property type="entry name" value="DinG/Rad3-like"/>
</dbReference>
<evidence type="ECO:0000256" key="3">
    <source>
        <dbReference type="ARBA" id="ARBA00008435"/>
    </source>
</evidence>
<keyword evidence="6" id="KW-0547">Nucleotide-binding</keyword>
<keyword evidence="11" id="KW-0411">Iron-sulfur</keyword>
<dbReference type="OMA" id="QTHQFRD"/>
<evidence type="ECO:0000256" key="7">
    <source>
        <dbReference type="ARBA" id="ARBA00022801"/>
    </source>
</evidence>
<keyword evidence="10" id="KW-0408">Iron</keyword>
<keyword evidence="8" id="KW-0347">Helicase</keyword>
<evidence type="ECO:0000256" key="13">
    <source>
        <dbReference type="ARBA" id="ARBA00023242"/>
    </source>
</evidence>
<dbReference type="Gene3D" id="3.40.50.300">
    <property type="entry name" value="P-loop containing nucleotide triphosphate hydrolases"/>
    <property type="match status" value="2"/>
</dbReference>
<evidence type="ECO:0000256" key="4">
    <source>
        <dbReference type="ARBA" id="ARBA00022528"/>
    </source>
</evidence>
<dbReference type="GO" id="GO:0034085">
    <property type="term" value="P:establishment of sister chromatid cohesion"/>
    <property type="evidence" value="ECO:0007669"/>
    <property type="project" value="TreeGrafter"/>
</dbReference>
<dbReference type="SMART" id="SM00487">
    <property type="entry name" value="DEXDc"/>
    <property type="match status" value="1"/>
</dbReference>
<dbReference type="PANTHER" id="PTHR11472">
    <property type="entry name" value="DNA REPAIR DEAD HELICASE RAD3/XP-D SUBFAMILY MEMBER"/>
    <property type="match status" value="1"/>
</dbReference>
<dbReference type="GO" id="GO:0005634">
    <property type="term" value="C:nucleus"/>
    <property type="evidence" value="ECO:0007669"/>
    <property type="project" value="UniProtKB-SubCell"/>
</dbReference>
<dbReference type="InterPro" id="IPR014001">
    <property type="entry name" value="Helicase_ATP-bd"/>
</dbReference>
<feature type="region of interest" description="Disordered" evidence="14">
    <location>
        <begin position="257"/>
        <end position="276"/>
    </location>
</feature>
<dbReference type="Proteomes" id="UP000825935">
    <property type="component" value="Chromosome 1"/>
</dbReference>
<comment type="subcellular location">
    <subcellularLocation>
        <location evidence="2">Nucleus</location>
    </subcellularLocation>
</comment>
<dbReference type="CDD" id="cd18788">
    <property type="entry name" value="SF2_C_XPD"/>
    <property type="match status" value="1"/>
</dbReference>
<dbReference type="OrthoDB" id="267079at2759"/>
<sequence length="894" mass="99847">MDSRSERKFPAFPFQPYPIQIELMRAVYAALQKGGVAIVESPTGTGKTLSLICSVLQWLQDQQRSSNEQPCQRNNSLTGGLSDDEPDWMREFSVATASNSSSQREKSSARRVLKNSKKSLFGQNFEAHGKMMLDDMNGTKEEDFLLDDYESDDDSNSDVKRKRDFLEDLDNESSNEGSDEEAEMQKTLKVFFCSRTHSQLSQFIKELQRTCFSSSLKTVSIGSRKSLCIHPEVSKLKHSFRINERCLELKRANDAKKSGKKGHVNEGKRAKKAAAGCPMLRKKSDQRVFRDIAWESEVMDIEDMVKLGENIGVCPYYASRRMIPMADLVVLPYQSLLHSGARDATGLKLKGCVVVIDEAHNLVDSIGNMHSCQISATQLQQVEVLLNAYLGRFRERLGAGNRRYILTLLRLIKALLNRIASAAEVTDQSMTYNLMNDPNKGKSKGEILTINDFLFSLDVDNINMFKLWKYIKESNIVYKVSGYAEHKSNPNDSTQPLNKESERKTQDIGGAITSFHTLAEMVLSLMSANADGRILITPSSCACDNDFEQQVGHIKFVMLNAARSFKQVLEHAHAIILAGGTLQPIEELRYRLFPQLQEDRVHTFSCGHIVPAENVLALAIARGPTGRTFDFTYQSRGLPETMEELGRLLFNLCCVVPEGIVVFLPSFDYEQQLYSTWKATGIVDKLLRKKALFREPRDVTGVELTLQEYKSTVLDTSGTTNGRSGAVLLSIVGGKMSEGINFSDGMGRCVVMVGLPYPSPSDPELMERMNFIDQISHSLTASKITDDGLLPLQTGYSGREYYENLCMKAVNQSIGRAIRHIGDYAAILLVDARYTASSSASSAPSRQASKLPSWIKDRLICVRGSYGEVQKQLHQFFKAKAGKSLSVQELPSHD</sequence>
<dbReference type="GO" id="GO:0003677">
    <property type="term" value="F:DNA binding"/>
    <property type="evidence" value="ECO:0007669"/>
    <property type="project" value="InterPro"/>
</dbReference>
<dbReference type="InterPro" id="IPR013020">
    <property type="entry name" value="Rad3/Chl1-like"/>
</dbReference>
<keyword evidence="4" id="KW-0150">Chloroplast</keyword>
<dbReference type="InterPro" id="IPR027417">
    <property type="entry name" value="P-loop_NTPase"/>
</dbReference>
<dbReference type="PROSITE" id="PS51193">
    <property type="entry name" value="HELICASE_ATP_BIND_2"/>
    <property type="match status" value="1"/>
</dbReference>
<keyword evidence="9" id="KW-0067">ATP-binding</keyword>
<gene>
    <name evidence="16" type="ORF">KP509_01G114900</name>
</gene>
<dbReference type="AlphaFoldDB" id="A0A8T2VKM5"/>
<evidence type="ECO:0000256" key="6">
    <source>
        <dbReference type="ARBA" id="ARBA00022741"/>
    </source>
</evidence>
<evidence type="ECO:0000256" key="8">
    <source>
        <dbReference type="ARBA" id="ARBA00022806"/>
    </source>
</evidence>
<dbReference type="Pfam" id="PF13307">
    <property type="entry name" value="Helicase_C_2"/>
    <property type="match status" value="1"/>
</dbReference>
<evidence type="ECO:0000256" key="5">
    <source>
        <dbReference type="ARBA" id="ARBA00022723"/>
    </source>
</evidence>
<dbReference type="SMART" id="SM00491">
    <property type="entry name" value="HELICc2"/>
    <property type="match status" value="1"/>
</dbReference>
<dbReference type="GO" id="GO:0003678">
    <property type="term" value="F:DNA helicase activity"/>
    <property type="evidence" value="ECO:0007669"/>
    <property type="project" value="InterPro"/>
</dbReference>
<evidence type="ECO:0000256" key="2">
    <source>
        <dbReference type="ARBA" id="ARBA00004123"/>
    </source>
</evidence>
<dbReference type="GO" id="GO:0016818">
    <property type="term" value="F:hydrolase activity, acting on acid anhydrides, in phosphorus-containing anhydrides"/>
    <property type="evidence" value="ECO:0007669"/>
    <property type="project" value="InterPro"/>
</dbReference>
<dbReference type="InterPro" id="IPR006554">
    <property type="entry name" value="Helicase-like_DEXD_c2"/>
</dbReference>
<keyword evidence="12" id="KW-0413">Isomerase</keyword>
<proteinExistence type="inferred from homology"/>
<dbReference type="InterPro" id="IPR006555">
    <property type="entry name" value="ATP-dep_Helicase_C"/>
</dbReference>
<reference evidence="16" key="1">
    <citation type="submission" date="2021-08" db="EMBL/GenBank/DDBJ databases">
        <title>WGS assembly of Ceratopteris richardii.</title>
        <authorList>
            <person name="Marchant D.B."/>
            <person name="Chen G."/>
            <person name="Jenkins J."/>
            <person name="Shu S."/>
            <person name="Leebens-Mack J."/>
            <person name="Grimwood J."/>
            <person name="Schmutz J."/>
            <person name="Soltis P."/>
            <person name="Soltis D."/>
            <person name="Chen Z.-H."/>
        </authorList>
    </citation>
    <scope>NUCLEOTIDE SEQUENCE</scope>
    <source>
        <strain evidence="16">Whitten #5841</strain>
        <tissue evidence="16">Leaf</tissue>
    </source>
</reference>
<evidence type="ECO:0000259" key="15">
    <source>
        <dbReference type="PROSITE" id="PS51193"/>
    </source>
</evidence>
<organism evidence="16 17">
    <name type="scientific">Ceratopteris richardii</name>
    <name type="common">Triangle waterfern</name>
    <dbReference type="NCBI Taxonomy" id="49495"/>
    <lineage>
        <taxon>Eukaryota</taxon>
        <taxon>Viridiplantae</taxon>
        <taxon>Streptophyta</taxon>
        <taxon>Embryophyta</taxon>
        <taxon>Tracheophyta</taxon>
        <taxon>Polypodiopsida</taxon>
        <taxon>Polypodiidae</taxon>
        <taxon>Polypodiales</taxon>
        <taxon>Pteridineae</taxon>
        <taxon>Pteridaceae</taxon>
        <taxon>Parkerioideae</taxon>
        <taxon>Ceratopteris</taxon>
    </lineage>
</organism>
<evidence type="ECO:0000313" key="16">
    <source>
        <dbReference type="EMBL" id="KAH7447638.1"/>
    </source>
</evidence>